<dbReference type="OrthoDB" id="10563152at2759"/>
<organism evidence="1">
    <name type="scientific">Rhodotorula toruloides</name>
    <name type="common">Yeast</name>
    <name type="synonym">Rhodosporidium toruloides</name>
    <dbReference type="NCBI Taxonomy" id="5286"/>
    <lineage>
        <taxon>Eukaryota</taxon>
        <taxon>Fungi</taxon>
        <taxon>Dikarya</taxon>
        <taxon>Basidiomycota</taxon>
        <taxon>Pucciniomycotina</taxon>
        <taxon>Microbotryomycetes</taxon>
        <taxon>Sporidiobolales</taxon>
        <taxon>Sporidiobolaceae</taxon>
        <taxon>Rhodotorula</taxon>
    </lineage>
</organism>
<proteinExistence type="predicted"/>
<dbReference type="AlphaFoldDB" id="A0A061ALY2"/>
<name>A0A061ALY2_RHOTO</name>
<reference evidence="1" key="1">
    <citation type="journal article" date="2014" name="Genome Announc.">
        <title>Draft genome sequence of Rhodosporidium toruloides CECT1137, an oleaginous yeast of biotechnological interest.</title>
        <authorList>
            <person name="Morin N."/>
            <person name="Calcas X."/>
            <person name="Devillers H."/>
            <person name="Durrens P."/>
            <person name="Sherman D.J."/>
            <person name="Nicaud J.-M."/>
            <person name="Neuveglise C."/>
        </authorList>
    </citation>
    <scope>NUCLEOTIDE SEQUENCE</scope>
    <source>
        <strain evidence="1">CECT1137</strain>
    </source>
</reference>
<dbReference type="EMBL" id="LK052938">
    <property type="protein sequence ID" value="CDR38593.1"/>
    <property type="molecule type" value="Genomic_DNA"/>
</dbReference>
<sequence length="407" mass="45796">MAQHPGRQSPAYGHTLASSAPIWSFNDFTAYADNLLRPVRYELDWRAKSPPSQTAEISRRLRDLTNWQTALCGARGGRTWEAVMEESGIEPYHVQVNLDHIVQVLQALPLEAEAAPMLPNAREVFTGDLRRIKPYISRYLSPISPPSAPVPSAFHPVGRATLGSHQQHQASSTHFTRHPSDAATWIKTIHDGIDGALRVWSVELQAAQRSNHTEAVSLIVARCEEIRDWQERVAPNLARVWGRPSAERITQRFVNAHALLENLTGWPLRETFVLPDQHTLLDGVVEPWMIVNTGHVDAFYRQLQQTIKHDKLASDKTAAGVAKDRNWFRLVHIRLHMVTQWLVYIHSNGSRATLLKLSGSELDRLTAEIIRVAQGLQEVPVLEPTEPLPTLQQLFARLQLCPSVTPP</sequence>
<gene>
    <name evidence="1" type="ORF">RHTO0S_03e11144g</name>
</gene>
<accession>A0A061ALY2</accession>
<evidence type="ECO:0000313" key="1">
    <source>
        <dbReference type="EMBL" id="CDR38593.1"/>
    </source>
</evidence>
<protein>
    <submittedName>
        <fullName evidence="1">RHTO0S03e11144g1_1</fullName>
    </submittedName>
</protein>